<evidence type="ECO:0000313" key="1">
    <source>
        <dbReference type="EMBL" id="GAI28206.1"/>
    </source>
</evidence>
<feature type="non-terminal residue" evidence="1">
    <location>
        <position position="1"/>
    </location>
</feature>
<dbReference type="EMBL" id="BARV01013988">
    <property type="protein sequence ID" value="GAI28206.1"/>
    <property type="molecule type" value="Genomic_DNA"/>
</dbReference>
<evidence type="ECO:0008006" key="2">
    <source>
        <dbReference type="Google" id="ProtNLM"/>
    </source>
</evidence>
<dbReference type="Gene3D" id="3.10.28.10">
    <property type="entry name" value="Homing endonucleases"/>
    <property type="match status" value="1"/>
</dbReference>
<sequence>IPIKDYLEFMGYYLSEGYLCKHIQKTKPSGSYDVNICQIKTSQYFYKIKKCLEKLPFNFKYYSNTFSVGKQQLFQYLEQFGKSGNRYIPNKIKKLSKGEFRP</sequence>
<feature type="non-terminal residue" evidence="1">
    <location>
        <position position="102"/>
    </location>
</feature>
<name>X1NDC8_9ZZZZ</name>
<dbReference type="InterPro" id="IPR027434">
    <property type="entry name" value="Homing_endonucl"/>
</dbReference>
<organism evidence="1">
    <name type="scientific">marine sediment metagenome</name>
    <dbReference type="NCBI Taxonomy" id="412755"/>
    <lineage>
        <taxon>unclassified sequences</taxon>
        <taxon>metagenomes</taxon>
        <taxon>ecological metagenomes</taxon>
    </lineage>
</organism>
<proteinExistence type="predicted"/>
<comment type="caution">
    <text evidence="1">The sequence shown here is derived from an EMBL/GenBank/DDBJ whole genome shotgun (WGS) entry which is preliminary data.</text>
</comment>
<dbReference type="AlphaFoldDB" id="X1NDC8"/>
<reference evidence="1" key="1">
    <citation type="journal article" date="2014" name="Front. Microbiol.">
        <title>High frequency of phylogenetically diverse reductive dehalogenase-homologous genes in deep subseafloor sedimentary metagenomes.</title>
        <authorList>
            <person name="Kawai M."/>
            <person name="Futagami T."/>
            <person name="Toyoda A."/>
            <person name="Takaki Y."/>
            <person name="Nishi S."/>
            <person name="Hori S."/>
            <person name="Arai W."/>
            <person name="Tsubouchi T."/>
            <person name="Morono Y."/>
            <person name="Uchiyama I."/>
            <person name="Ito T."/>
            <person name="Fujiyama A."/>
            <person name="Inagaki F."/>
            <person name="Takami H."/>
        </authorList>
    </citation>
    <scope>NUCLEOTIDE SEQUENCE</scope>
    <source>
        <strain evidence="1">Expedition CK06-06</strain>
    </source>
</reference>
<accession>X1NDC8</accession>
<protein>
    <recommendedName>
        <fullName evidence="2">Homing endonuclease LAGLIDADG domain-containing protein</fullName>
    </recommendedName>
</protein>
<gene>
    <name evidence="1" type="ORF">S06H3_24821</name>
</gene>